<dbReference type="GO" id="GO:0015074">
    <property type="term" value="P:DNA integration"/>
    <property type="evidence" value="ECO:0007669"/>
    <property type="project" value="InterPro"/>
</dbReference>
<evidence type="ECO:0000259" key="2">
    <source>
        <dbReference type="PROSITE" id="PS50994"/>
    </source>
</evidence>
<dbReference type="InterPro" id="IPR012337">
    <property type="entry name" value="RNaseH-like_sf"/>
</dbReference>
<feature type="region of interest" description="Disordered" evidence="1">
    <location>
        <begin position="236"/>
        <end position="256"/>
    </location>
</feature>
<proteinExistence type="predicted"/>
<evidence type="ECO:0000256" key="1">
    <source>
        <dbReference type="SAM" id="MobiDB-lite"/>
    </source>
</evidence>
<protein>
    <submittedName>
        <fullName evidence="3">Integrase</fullName>
    </submittedName>
</protein>
<dbReference type="AlphaFoldDB" id="A0A512B0P7"/>
<dbReference type="RefSeq" id="WP_146899709.1">
    <property type="nucleotide sequence ID" value="NZ_BJYS01000024.1"/>
</dbReference>
<dbReference type="Pfam" id="PF00665">
    <property type="entry name" value="rve"/>
    <property type="match status" value="1"/>
</dbReference>
<feature type="domain" description="Integrase catalytic" evidence="2">
    <location>
        <begin position="64"/>
        <end position="226"/>
    </location>
</feature>
<dbReference type="InterPro" id="IPR048020">
    <property type="entry name" value="Transpos_IS3"/>
</dbReference>
<dbReference type="PROSITE" id="PS50994">
    <property type="entry name" value="INTEGRASE"/>
    <property type="match status" value="1"/>
</dbReference>
<dbReference type="Proteomes" id="UP000321532">
    <property type="component" value="Unassembled WGS sequence"/>
</dbReference>
<comment type="caution">
    <text evidence="3">The sequence shown here is derived from an EMBL/GenBank/DDBJ whole genome shotgun (WGS) entry which is preliminary data.</text>
</comment>
<dbReference type="NCBIfam" id="NF033516">
    <property type="entry name" value="transpos_IS3"/>
    <property type="match status" value="1"/>
</dbReference>
<sequence>MGTAKLHHLLTDFLAKHHINLGWYRLYDLLRENHLLCQKKRKRARTTNSQHPFYKYPNLIKELVFTRPNQLWISDVTYIRTGSDFSYLSLITDAYSHKIVGWAVAETLHTKGPLAALNMAAKTLQKGKESLIHHSDRGLQYCCKDYIELLSSHTIQISMTSQGDPGENAIAERINRTIKEEFHCRAFLTFELARAAIAKSIQAYNNLRPPASCDYLTPNLAHQQHGLLRKRWRKHNRKNSMNKNQFDKKVNSTLTV</sequence>
<evidence type="ECO:0000313" key="3">
    <source>
        <dbReference type="EMBL" id="GEO05529.1"/>
    </source>
</evidence>
<dbReference type="GO" id="GO:0003676">
    <property type="term" value="F:nucleic acid binding"/>
    <property type="evidence" value="ECO:0007669"/>
    <property type="project" value="InterPro"/>
</dbReference>
<dbReference type="PANTHER" id="PTHR46889:SF5">
    <property type="entry name" value="INTEGRASE PROTEIN"/>
    <property type="match status" value="1"/>
</dbReference>
<accession>A0A512B0P7</accession>
<dbReference type="Gene3D" id="3.30.420.10">
    <property type="entry name" value="Ribonuclease H-like superfamily/Ribonuclease H"/>
    <property type="match status" value="1"/>
</dbReference>
<dbReference type="InterPro" id="IPR001584">
    <property type="entry name" value="Integrase_cat-core"/>
</dbReference>
<dbReference type="EMBL" id="BJYS01000024">
    <property type="protein sequence ID" value="GEO05529.1"/>
    <property type="molecule type" value="Genomic_DNA"/>
</dbReference>
<dbReference type="InterPro" id="IPR050900">
    <property type="entry name" value="Transposase_IS3/IS150/IS904"/>
</dbReference>
<dbReference type="SUPFAM" id="SSF53098">
    <property type="entry name" value="Ribonuclease H-like"/>
    <property type="match status" value="1"/>
</dbReference>
<organism evidence="3 4">
    <name type="scientific">Adhaeribacter aerolatus</name>
    <dbReference type="NCBI Taxonomy" id="670289"/>
    <lineage>
        <taxon>Bacteria</taxon>
        <taxon>Pseudomonadati</taxon>
        <taxon>Bacteroidota</taxon>
        <taxon>Cytophagia</taxon>
        <taxon>Cytophagales</taxon>
        <taxon>Hymenobacteraceae</taxon>
        <taxon>Adhaeribacter</taxon>
    </lineage>
</organism>
<dbReference type="OrthoDB" id="936265at2"/>
<keyword evidence="4" id="KW-1185">Reference proteome</keyword>
<gene>
    <name evidence="3" type="ORF">AAE02nite_31930</name>
</gene>
<name>A0A512B0P7_9BACT</name>
<evidence type="ECO:0000313" key="4">
    <source>
        <dbReference type="Proteomes" id="UP000321532"/>
    </source>
</evidence>
<reference evidence="3 4" key="1">
    <citation type="submission" date="2019-07" db="EMBL/GenBank/DDBJ databases">
        <title>Whole genome shotgun sequence of Adhaeribacter aerolatus NBRC 106133.</title>
        <authorList>
            <person name="Hosoyama A."/>
            <person name="Uohara A."/>
            <person name="Ohji S."/>
            <person name="Ichikawa N."/>
        </authorList>
    </citation>
    <scope>NUCLEOTIDE SEQUENCE [LARGE SCALE GENOMIC DNA]</scope>
    <source>
        <strain evidence="3 4">NBRC 106133</strain>
    </source>
</reference>
<dbReference type="InterPro" id="IPR036397">
    <property type="entry name" value="RNaseH_sf"/>
</dbReference>
<dbReference type="PANTHER" id="PTHR46889">
    <property type="entry name" value="TRANSPOSASE INSF FOR INSERTION SEQUENCE IS3B-RELATED"/>
    <property type="match status" value="1"/>
</dbReference>